<evidence type="ECO:0000259" key="4">
    <source>
        <dbReference type="PROSITE" id="PS50995"/>
    </source>
</evidence>
<dbReference type="PRINTS" id="PR00598">
    <property type="entry name" value="HTHMARR"/>
</dbReference>
<dbReference type="Pfam" id="PF01047">
    <property type="entry name" value="MarR"/>
    <property type="match status" value="1"/>
</dbReference>
<dbReference type="SUPFAM" id="SSF46785">
    <property type="entry name" value="Winged helix' DNA-binding domain"/>
    <property type="match status" value="1"/>
</dbReference>
<gene>
    <name evidence="5" type="ORF">ACFO0R_21375</name>
</gene>
<evidence type="ECO:0000313" key="5">
    <source>
        <dbReference type="EMBL" id="MFC4492170.1"/>
    </source>
</evidence>
<dbReference type="PROSITE" id="PS50995">
    <property type="entry name" value="HTH_MARR_2"/>
    <property type="match status" value="1"/>
</dbReference>
<keyword evidence="2" id="KW-0238">DNA-binding</keyword>
<dbReference type="PANTHER" id="PTHR33164">
    <property type="entry name" value="TRANSCRIPTIONAL REGULATOR, MARR FAMILY"/>
    <property type="match status" value="1"/>
</dbReference>
<evidence type="ECO:0000256" key="3">
    <source>
        <dbReference type="ARBA" id="ARBA00023163"/>
    </source>
</evidence>
<reference evidence="6" key="1">
    <citation type="journal article" date="2019" name="Int. J. Syst. Evol. Microbiol.">
        <title>The Global Catalogue of Microorganisms (GCM) 10K type strain sequencing project: providing services to taxonomists for standard genome sequencing and annotation.</title>
        <authorList>
            <consortium name="The Broad Institute Genomics Platform"/>
            <consortium name="The Broad Institute Genome Sequencing Center for Infectious Disease"/>
            <person name="Wu L."/>
            <person name="Ma J."/>
        </authorList>
    </citation>
    <scope>NUCLEOTIDE SEQUENCE [LARGE SCALE GENOMIC DNA]</scope>
    <source>
        <strain evidence="6">CGMCC 4.7608</strain>
    </source>
</reference>
<dbReference type="InterPro" id="IPR000835">
    <property type="entry name" value="HTH_MarR-typ"/>
</dbReference>
<sequence>MTERAPNLLQQIGRTGRAMYAAFEQQVGYPLPRWRILAALIDLEQATQKQLATRLSMDPGALTRQLKAMEGDALVRRITDPADNRQTLVTLAPAGQVLIDEVQPRREAFFRHALADIPASQMETTLAVLHRLEQRFRDQD</sequence>
<dbReference type="InterPro" id="IPR036390">
    <property type="entry name" value="WH_DNA-bd_sf"/>
</dbReference>
<evidence type="ECO:0000313" key="6">
    <source>
        <dbReference type="Proteomes" id="UP001595999"/>
    </source>
</evidence>
<keyword evidence="3" id="KW-0804">Transcription</keyword>
<dbReference type="EMBL" id="JBHSEK010000021">
    <property type="protein sequence ID" value="MFC4492170.1"/>
    <property type="molecule type" value="Genomic_DNA"/>
</dbReference>
<organism evidence="5 6">
    <name type="scientific">Chromobacterium aquaticum</name>
    <dbReference type="NCBI Taxonomy" id="467180"/>
    <lineage>
        <taxon>Bacteria</taxon>
        <taxon>Pseudomonadati</taxon>
        <taxon>Pseudomonadota</taxon>
        <taxon>Betaproteobacteria</taxon>
        <taxon>Neisseriales</taxon>
        <taxon>Chromobacteriaceae</taxon>
        <taxon>Chromobacterium</taxon>
    </lineage>
</organism>
<dbReference type="Proteomes" id="UP001595999">
    <property type="component" value="Unassembled WGS sequence"/>
</dbReference>
<proteinExistence type="predicted"/>
<evidence type="ECO:0000256" key="2">
    <source>
        <dbReference type="ARBA" id="ARBA00023125"/>
    </source>
</evidence>
<name>A0ABV9A0H2_9NEIS</name>
<feature type="domain" description="HTH marR-type" evidence="4">
    <location>
        <begin position="5"/>
        <end position="134"/>
    </location>
</feature>
<dbReference type="SMART" id="SM00347">
    <property type="entry name" value="HTH_MARR"/>
    <property type="match status" value="1"/>
</dbReference>
<keyword evidence="1" id="KW-0805">Transcription regulation</keyword>
<keyword evidence="6" id="KW-1185">Reference proteome</keyword>
<dbReference type="InterPro" id="IPR039422">
    <property type="entry name" value="MarR/SlyA-like"/>
</dbReference>
<evidence type="ECO:0000256" key="1">
    <source>
        <dbReference type="ARBA" id="ARBA00023015"/>
    </source>
</evidence>
<protein>
    <submittedName>
        <fullName evidence="5">MarR family winged helix-turn-helix transcriptional regulator</fullName>
    </submittedName>
</protein>
<comment type="caution">
    <text evidence="5">The sequence shown here is derived from an EMBL/GenBank/DDBJ whole genome shotgun (WGS) entry which is preliminary data.</text>
</comment>
<dbReference type="RefSeq" id="WP_231465343.1">
    <property type="nucleotide sequence ID" value="NZ_JAJOHW010000190.1"/>
</dbReference>
<dbReference type="Gene3D" id="1.10.10.10">
    <property type="entry name" value="Winged helix-like DNA-binding domain superfamily/Winged helix DNA-binding domain"/>
    <property type="match status" value="1"/>
</dbReference>
<dbReference type="PANTHER" id="PTHR33164:SF64">
    <property type="entry name" value="TRANSCRIPTIONAL REGULATOR SLYA"/>
    <property type="match status" value="1"/>
</dbReference>
<accession>A0ABV9A0H2</accession>
<dbReference type="InterPro" id="IPR036388">
    <property type="entry name" value="WH-like_DNA-bd_sf"/>
</dbReference>